<evidence type="ECO:0000256" key="1">
    <source>
        <dbReference type="SAM" id="SignalP"/>
    </source>
</evidence>
<organism evidence="2 3">
    <name type="scientific">Hyaloscypha hepaticicola</name>
    <dbReference type="NCBI Taxonomy" id="2082293"/>
    <lineage>
        <taxon>Eukaryota</taxon>
        <taxon>Fungi</taxon>
        <taxon>Dikarya</taxon>
        <taxon>Ascomycota</taxon>
        <taxon>Pezizomycotina</taxon>
        <taxon>Leotiomycetes</taxon>
        <taxon>Helotiales</taxon>
        <taxon>Hyaloscyphaceae</taxon>
        <taxon>Hyaloscypha</taxon>
    </lineage>
</organism>
<reference evidence="2 3" key="1">
    <citation type="submission" date="2016-05" db="EMBL/GenBank/DDBJ databases">
        <title>A degradative enzymes factory behind the ericoid mycorrhizal symbiosis.</title>
        <authorList>
            <consortium name="DOE Joint Genome Institute"/>
            <person name="Martino E."/>
            <person name="Morin E."/>
            <person name="Grelet G."/>
            <person name="Kuo A."/>
            <person name="Kohler A."/>
            <person name="Daghino S."/>
            <person name="Barry K."/>
            <person name="Choi C."/>
            <person name="Cichocki N."/>
            <person name="Clum A."/>
            <person name="Copeland A."/>
            <person name="Hainaut M."/>
            <person name="Haridas S."/>
            <person name="Labutti K."/>
            <person name="Lindquist E."/>
            <person name="Lipzen A."/>
            <person name="Khouja H.-R."/>
            <person name="Murat C."/>
            <person name="Ohm R."/>
            <person name="Olson A."/>
            <person name="Spatafora J."/>
            <person name="Veneault-Fourrey C."/>
            <person name="Henrissat B."/>
            <person name="Grigoriev I."/>
            <person name="Martin F."/>
            <person name="Perotto S."/>
        </authorList>
    </citation>
    <scope>NUCLEOTIDE SEQUENCE [LARGE SCALE GENOMIC DNA]</scope>
    <source>
        <strain evidence="2 3">UAMH 7357</strain>
    </source>
</reference>
<gene>
    <name evidence="2" type="ORF">NA56DRAFT_652475</name>
</gene>
<dbReference type="Proteomes" id="UP000235672">
    <property type="component" value="Unassembled WGS sequence"/>
</dbReference>
<evidence type="ECO:0000313" key="2">
    <source>
        <dbReference type="EMBL" id="PMD12472.1"/>
    </source>
</evidence>
<keyword evidence="1" id="KW-0732">Signal</keyword>
<feature type="chain" id="PRO_5014397719" evidence="1">
    <location>
        <begin position="22"/>
        <end position="173"/>
    </location>
</feature>
<protein>
    <submittedName>
        <fullName evidence="2">Uncharacterized protein</fullName>
    </submittedName>
</protein>
<name>A0A2J6PEL4_9HELO</name>
<keyword evidence="3" id="KW-1185">Reference proteome</keyword>
<sequence>MKFPRILDALAILILILGASALKMGNHSPSSTSYASPTIYMLSDRPRLAYLSPAQLIHEVATVVSKTPQKKKFAETISRIEKYKELEKASALQGLDREKIAGIIWETYEREVEKLKVAEKREKEWMTEGREEPKKMNRKQEVGAFLKRLFGEQEKQWWKAMKKKQEGSSSCCM</sequence>
<dbReference type="AlphaFoldDB" id="A0A2J6PEL4"/>
<proteinExistence type="predicted"/>
<dbReference type="EMBL" id="KZ613549">
    <property type="protein sequence ID" value="PMD12472.1"/>
    <property type="molecule type" value="Genomic_DNA"/>
</dbReference>
<feature type="signal peptide" evidence="1">
    <location>
        <begin position="1"/>
        <end position="21"/>
    </location>
</feature>
<evidence type="ECO:0000313" key="3">
    <source>
        <dbReference type="Proteomes" id="UP000235672"/>
    </source>
</evidence>
<accession>A0A2J6PEL4</accession>